<dbReference type="EMBL" id="JAESWC010000023">
    <property type="protein sequence ID" value="MBL4938470.1"/>
    <property type="molecule type" value="Genomic_DNA"/>
</dbReference>
<comment type="caution">
    <text evidence="1">The sequence shown here is derived from an EMBL/GenBank/DDBJ whole genome shotgun (WGS) entry which is preliminary data.</text>
</comment>
<organism evidence="1 2">
    <name type="scientific">Clostridium rhizosphaerae</name>
    <dbReference type="NCBI Taxonomy" id="2803861"/>
    <lineage>
        <taxon>Bacteria</taxon>
        <taxon>Bacillati</taxon>
        <taxon>Bacillota</taxon>
        <taxon>Clostridia</taxon>
        <taxon>Eubacteriales</taxon>
        <taxon>Clostridiaceae</taxon>
        <taxon>Clostridium</taxon>
    </lineage>
</organism>
<gene>
    <name evidence="1" type="ORF">JK636_22460</name>
</gene>
<keyword evidence="2" id="KW-1185">Reference proteome</keyword>
<name>A0ABS1TGQ3_9CLOT</name>
<proteinExistence type="predicted"/>
<sequence>MRIYADQLTKLPIIVEDDEFIEKEEFDYDFMRQPMQDVNRIINLVNTQFTNLYQELQRHGLNTNVTQNIFKTVVTYTANNYSRFPGTIEATSLSLINELKRTNSWIFNTMRYHGVPEYRINQILRSIIVFVLNILKEEQLDGLNQKADNITKLIGQRGNLFNKLQTIDENRRDAIVRAVVMFTLRNIDMNQRPSNIKVRAAEIAGAFERVNPIIVKEVIASGITMDQARDIYRKLATFTIKNVYSIREIDFEDEEI</sequence>
<evidence type="ECO:0000313" key="2">
    <source>
        <dbReference type="Proteomes" id="UP000632377"/>
    </source>
</evidence>
<protein>
    <submittedName>
        <fullName evidence="1">Uncharacterized protein</fullName>
    </submittedName>
</protein>
<evidence type="ECO:0000313" key="1">
    <source>
        <dbReference type="EMBL" id="MBL4938470.1"/>
    </source>
</evidence>
<dbReference type="Proteomes" id="UP000632377">
    <property type="component" value="Unassembled WGS sequence"/>
</dbReference>
<dbReference type="RefSeq" id="WP_202751209.1">
    <property type="nucleotide sequence ID" value="NZ_JAESWC010000023.1"/>
</dbReference>
<reference evidence="1 2" key="1">
    <citation type="submission" date="2021-01" db="EMBL/GenBank/DDBJ databases">
        <title>Genome public.</title>
        <authorList>
            <person name="Liu C."/>
            <person name="Sun Q."/>
        </authorList>
    </citation>
    <scope>NUCLEOTIDE SEQUENCE [LARGE SCALE GENOMIC DNA]</scope>
    <source>
        <strain evidence="1 2">YIM B02515</strain>
    </source>
</reference>
<accession>A0ABS1TGQ3</accession>